<name>A0A0G4HXE1_9ALVE</name>
<dbReference type="Pfam" id="PF03798">
    <property type="entry name" value="TRAM_LAG1_CLN8"/>
    <property type="match status" value="1"/>
</dbReference>
<feature type="transmembrane region" description="Helical" evidence="6">
    <location>
        <begin position="142"/>
        <end position="164"/>
    </location>
</feature>
<dbReference type="PhylomeDB" id="A0A0G4HXE1"/>
<dbReference type="PANTHER" id="PTHR31898">
    <property type="entry name" value="TRANSMEMBRANE PROTEIN 136"/>
    <property type="match status" value="1"/>
</dbReference>
<feature type="transmembrane region" description="Helical" evidence="6">
    <location>
        <begin position="71"/>
        <end position="93"/>
    </location>
</feature>
<dbReference type="InterPro" id="IPR006634">
    <property type="entry name" value="TLC-dom"/>
</dbReference>
<dbReference type="InterPro" id="IPR042512">
    <property type="entry name" value="TLCD5"/>
</dbReference>
<dbReference type="GO" id="GO:0016020">
    <property type="term" value="C:membrane"/>
    <property type="evidence" value="ECO:0007669"/>
    <property type="project" value="UniProtKB-SubCell"/>
</dbReference>
<feature type="transmembrane region" description="Helical" evidence="6">
    <location>
        <begin position="6"/>
        <end position="24"/>
    </location>
</feature>
<evidence type="ECO:0000256" key="4">
    <source>
        <dbReference type="ARBA" id="ARBA00023136"/>
    </source>
</evidence>
<dbReference type="AlphaFoldDB" id="A0A0G4HXE1"/>
<dbReference type="PROSITE" id="PS50922">
    <property type="entry name" value="TLC"/>
    <property type="match status" value="1"/>
</dbReference>
<proteinExistence type="predicted"/>
<protein>
    <recommendedName>
        <fullName evidence="7">TLC domain-containing protein</fullName>
    </recommendedName>
</protein>
<keyword evidence="2 5" id="KW-0812">Transmembrane</keyword>
<gene>
    <name evidence="8" type="ORF">Cvel_1482</name>
</gene>
<comment type="subcellular location">
    <subcellularLocation>
        <location evidence="1">Membrane</location>
        <topology evidence="1">Multi-pass membrane protein</topology>
    </subcellularLocation>
</comment>
<dbReference type="SMART" id="SM00724">
    <property type="entry name" value="TLC"/>
    <property type="match status" value="1"/>
</dbReference>
<evidence type="ECO:0000313" key="8">
    <source>
        <dbReference type="EMBL" id="CEM49192.1"/>
    </source>
</evidence>
<dbReference type="VEuPathDB" id="CryptoDB:Cvel_1482"/>
<evidence type="ECO:0000256" key="5">
    <source>
        <dbReference type="PROSITE-ProRule" id="PRU00205"/>
    </source>
</evidence>
<evidence type="ECO:0000256" key="2">
    <source>
        <dbReference type="ARBA" id="ARBA00022692"/>
    </source>
</evidence>
<evidence type="ECO:0000256" key="1">
    <source>
        <dbReference type="ARBA" id="ARBA00004141"/>
    </source>
</evidence>
<feature type="domain" description="TLC" evidence="7">
    <location>
        <begin position="24"/>
        <end position="213"/>
    </location>
</feature>
<evidence type="ECO:0000256" key="3">
    <source>
        <dbReference type="ARBA" id="ARBA00022989"/>
    </source>
</evidence>
<reference evidence="8" key="1">
    <citation type="submission" date="2014-11" db="EMBL/GenBank/DDBJ databases">
        <authorList>
            <person name="Otto D Thomas"/>
            <person name="Naeem Raeece"/>
        </authorList>
    </citation>
    <scope>NUCLEOTIDE SEQUENCE</scope>
</reference>
<accession>A0A0G4HXE1</accession>
<evidence type="ECO:0000256" key="6">
    <source>
        <dbReference type="SAM" id="Phobius"/>
    </source>
</evidence>
<dbReference type="EMBL" id="CDMZ01004259">
    <property type="protein sequence ID" value="CEM49192.1"/>
    <property type="molecule type" value="Genomic_DNA"/>
</dbReference>
<keyword evidence="4 5" id="KW-0472">Membrane</keyword>
<organism evidence="8">
    <name type="scientific">Chromera velia CCMP2878</name>
    <dbReference type="NCBI Taxonomy" id="1169474"/>
    <lineage>
        <taxon>Eukaryota</taxon>
        <taxon>Sar</taxon>
        <taxon>Alveolata</taxon>
        <taxon>Colpodellida</taxon>
        <taxon>Chromeraceae</taxon>
        <taxon>Chromera</taxon>
    </lineage>
</organism>
<keyword evidence="3 6" id="KW-1133">Transmembrane helix</keyword>
<feature type="transmembrane region" description="Helical" evidence="6">
    <location>
        <begin position="184"/>
        <end position="205"/>
    </location>
</feature>
<feature type="transmembrane region" description="Helical" evidence="6">
    <location>
        <begin position="33"/>
        <end position="51"/>
    </location>
</feature>
<sequence>MQIWGLVVATLFWGVVWYVGKVALNDYRKGHQVLSMVHAFFMIALASYVLLHDPMELGVPLTSTQRPVLIFSSGFFIFDTIFSVVAGQIDMVFHHLSTALGLFWGLAFDISGWELTACLLVTETSTPLLNVRYLTRDMTAKVLPGSLSINDAVSMAFALTFLVMRCGPGPLLCYYTLACPTTPVLIKVGAFFVQAVSWFWAFKIVTKVLQFGKKKGSASSNPQTKKA</sequence>
<evidence type="ECO:0000259" key="7">
    <source>
        <dbReference type="PROSITE" id="PS50922"/>
    </source>
</evidence>
<dbReference type="PANTHER" id="PTHR31898:SF1">
    <property type="entry name" value="TLC DOMAIN-CONTAINING PROTEIN 5"/>
    <property type="match status" value="1"/>
</dbReference>